<dbReference type="Proteomes" id="UP000799754">
    <property type="component" value="Unassembled WGS sequence"/>
</dbReference>
<evidence type="ECO:0000313" key="1">
    <source>
        <dbReference type="EMBL" id="KAF2622254.1"/>
    </source>
</evidence>
<protein>
    <submittedName>
        <fullName evidence="1">Uncharacterized protein</fullName>
    </submittedName>
</protein>
<proteinExistence type="predicted"/>
<sequence>MKGLASFLLILRDRRNNEIPRSPPSGCKRSGELRRTQSHGIFENLLIGPCQIASLGVFVSSICTTTTAALGEALSLS</sequence>
<dbReference type="EMBL" id="MU006746">
    <property type="protein sequence ID" value="KAF2622254.1"/>
    <property type="molecule type" value="Genomic_DNA"/>
</dbReference>
<accession>A0ACB6RMV5</accession>
<reference evidence="1" key="1">
    <citation type="journal article" date="2020" name="Stud. Mycol.">
        <title>101 Dothideomycetes genomes: a test case for predicting lifestyles and emergence of pathogens.</title>
        <authorList>
            <person name="Haridas S."/>
            <person name="Albert R."/>
            <person name="Binder M."/>
            <person name="Bloem J."/>
            <person name="Labutti K."/>
            <person name="Salamov A."/>
            <person name="Andreopoulos B."/>
            <person name="Baker S."/>
            <person name="Barry K."/>
            <person name="Bills G."/>
            <person name="Bluhm B."/>
            <person name="Cannon C."/>
            <person name="Castanera R."/>
            <person name="Culley D."/>
            <person name="Daum C."/>
            <person name="Ezra D."/>
            <person name="Gonzalez J."/>
            <person name="Henrissat B."/>
            <person name="Kuo A."/>
            <person name="Liang C."/>
            <person name="Lipzen A."/>
            <person name="Lutzoni F."/>
            <person name="Magnuson J."/>
            <person name="Mondo S."/>
            <person name="Nolan M."/>
            <person name="Ohm R."/>
            <person name="Pangilinan J."/>
            <person name="Park H.-J."/>
            <person name="Ramirez L."/>
            <person name="Alfaro M."/>
            <person name="Sun H."/>
            <person name="Tritt A."/>
            <person name="Yoshinaga Y."/>
            <person name="Zwiers L.-H."/>
            <person name="Turgeon B."/>
            <person name="Goodwin S."/>
            <person name="Spatafora J."/>
            <person name="Crous P."/>
            <person name="Grigoriev I."/>
        </authorList>
    </citation>
    <scope>NUCLEOTIDE SEQUENCE</scope>
    <source>
        <strain evidence="1">CBS 525.71</strain>
    </source>
</reference>
<evidence type="ECO:0000313" key="2">
    <source>
        <dbReference type="Proteomes" id="UP000799754"/>
    </source>
</evidence>
<keyword evidence="2" id="KW-1185">Reference proteome</keyword>
<name>A0ACB6RMV5_9PLEO</name>
<gene>
    <name evidence="1" type="ORF">BU25DRAFT_415407</name>
</gene>
<organism evidence="1 2">
    <name type="scientific">Macroventuria anomochaeta</name>
    <dbReference type="NCBI Taxonomy" id="301207"/>
    <lineage>
        <taxon>Eukaryota</taxon>
        <taxon>Fungi</taxon>
        <taxon>Dikarya</taxon>
        <taxon>Ascomycota</taxon>
        <taxon>Pezizomycotina</taxon>
        <taxon>Dothideomycetes</taxon>
        <taxon>Pleosporomycetidae</taxon>
        <taxon>Pleosporales</taxon>
        <taxon>Pleosporineae</taxon>
        <taxon>Didymellaceae</taxon>
        <taxon>Macroventuria</taxon>
    </lineage>
</organism>
<comment type="caution">
    <text evidence="1">The sequence shown here is derived from an EMBL/GenBank/DDBJ whole genome shotgun (WGS) entry which is preliminary data.</text>
</comment>